<sequence length="62" mass="7201">MTHQRDNRQVRIPGAKDHNITDHCKKFGISSSEERKLRKLLGNDAPLHEIQANSAPRQPRFR</sequence>
<reference evidence="2 3" key="1">
    <citation type="submission" date="2019-08" db="EMBL/GenBank/DDBJ databases">
        <title>Prosopis cineraria nodule microbiome.</title>
        <authorList>
            <person name="Ali R."/>
            <person name="Chaluvadi S.R."/>
            <person name="Wang X."/>
        </authorList>
    </citation>
    <scope>NUCLEOTIDE SEQUENCE [LARGE SCALE GENOMIC DNA]</scope>
    <source>
        <strain evidence="2 3">BG7</strain>
        <plasmid evidence="2 3">unnamed</plasmid>
    </source>
</reference>
<dbReference type="Proteomes" id="UP000326881">
    <property type="component" value="Plasmid unnamed"/>
</dbReference>
<dbReference type="EMBL" id="CP043499">
    <property type="protein sequence ID" value="QFY63175.1"/>
    <property type="molecule type" value="Genomic_DNA"/>
</dbReference>
<evidence type="ECO:0000313" key="3">
    <source>
        <dbReference type="Proteomes" id="UP000326881"/>
    </source>
</evidence>
<dbReference type="KEGG" id="rgr:FZ934_23015"/>
<accession>A0A5Q0CCW4</accession>
<evidence type="ECO:0000256" key="1">
    <source>
        <dbReference type="SAM" id="MobiDB-lite"/>
    </source>
</evidence>
<evidence type="ECO:0000313" key="2">
    <source>
        <dbReference type="EMBL" id="QFY63175.1"/>
    </source>
</evidence>
<gene>
    <name evidence="2" type="ORF">FZ934_23015</name>
</gene>
<organism evidence="2 3">
    <name type="scientific">Rhizobium grahamii</name>
    <dbReference type="NCBI Taxonomy" id="1120045"/>
    <lineage>
        <taxon>Bacteria</taxon>
        <taxon>Pseudomonadati</taxon>
        <taxon>Pseudomonadota</taxon>
        <taxon>Alphaproteobacteria</taxon>
        <taxon>Hyphomicrobiales</taxon>
        <taxon>Rhizobiaceae</taxon>
        <taxon>Rhizobium/Agrobacterium group</taxon>
        <taxon>Rhizobium</taxon>
    </lineage>
</organism>
<feature type="region of interest" description="Disordered" evidence="1">
    <location>
        <begin position="1"/>
        <end position="22"/>
    </location>
</feature>
<feature type="region of interest" description="Disordered" evidence="1">
    <location>
        <begin position="42"/>
        <end position="62"/>
    </location>
</feature>
<dbReference type="RefSeq" id="WP_056818530.1">
    <property type="nucleotide sequence ID" value="NZ_CP043499.1"/>
</dbReference>
<keyword evidence="2" id="KW-0614">Plasmid</keyword>
<proteinExistence type="predicted"/>
<geneLocation type="plasmid" evidence="2 3">
    <name>unnamed</name>
</geneLocation>
<name>A0A5Q0CCW4_9HYPH</name>
<keyword evidence="3" id="KW-1185">Reference proteome</keyword>
<dbReference type="AlphaFoldDB" id="A0A5Q0CCW4"/>
<protein>
    <submittedName>
        <fullName evidence="2">Uncharacterized protein</fullName>
    </submittedName>
</protein>